<dbReference type="EMBL" id="JAXAFO010000010">
    <property type="protein sequence ID" value="MDX6849189.1"/>
    <property type="molecule type" value="Genomic_DNA"/>
</dbReference>
<keyword evidence="5" id="KW-1185">Reference proteome</keyword>
<dbReference type="Gene3D" id="3.40.190.10">
    <property type="entry name" value="Periplasmic binding protein-like II"/>
    <property type="match status" value="2"/>
</dbReference>
<evidence type="ECO:0000256" key="3">
    <source>
        <dbReference type="ARBA" id="ARBA00022729"/>
    </source>
</evidence>
<dbReference type="SUPFAM" id="SSF53850">
    <property type="entry name" value="Periplasmic binding protein-like II"/>
    <property type="match status" value="1"/>
</dbReference>
<evidence type="ECO:0000256" key="1">
    <source>
        <dbReference type="ARBA" id="ARBA00008520"/>
    </source>
</evidence>
<name>A0ABU4S1T3_9GAMM</name>
<dbReference type="PANTHER" id="PTHR30061">
    <property type="entry name" value="MALTOSE-BINDING PERIPLASMIC PROTEIN"/>
    <property type="match status" value="1"/>
</dbReference>
<dbReference type="RefSeq" id="WP_302721424.1">
    <property type="nucleotide sequence ID" value="NZ_JAULRU010000319.1"/>
</dbReference>
<keyword evidence="2" id="KW-0813">Transport</keyword>
<gene>
    <name evidence="4" type="ORF">SCD92_07445</name>
</gene>
<protein>
    <submittedName>
        <fullName evidence="4">Extracellular solute-binding protein</fullName>
    </submittedName>
</protein>
<comment type="similarity">
    <text evidence="1">Belongs to the bacterial solute-binding protein 1 family.</text>
</comment>
<dbReference type="Pfam" id="PF13416">
    <property type="entry name" value="SBP_bac_8"/>
    <property type="match status" value="1"/>
</dbReference>
<dbReference type="InterPro" id="IPR006059">
    <property type="entry name" value="SBP"/>
</dbReference>
<evidence type="ECO:0000256" key="2">
    <source>
        <dbReference type="ARBA" id="ARBA00022448"/>
    </source>
</evidence>
<proteinExistence type="inferred from homology"/>
<dbReference type="PANTHER" id="PTHR30061:SF50">
    <property type="entry name" value="MALTOSE_MALTODEXTRIN-BINDING PERIPLASMIC PROTEIN"/>
    <property type="match status" value="1"/>
</dbReference>
<comment type="caution">
    <text evidence="4">The sequence shown here is derived from an EMBL/GenBank/DDBJ whole genome shotgun (WGS) entry which is preliminary data.</text>
</comment>
<accession>A0ABU4S1T3</accession>
<dbReference type="Proteomes" id="UP001273505">
    <property type="component" value="Unassembled WGS sequence"/>
</dbReference>
<reference evidence="4 5" key="1">
    <citation type="submission" date="2023-11" db="EMBL/GenBank/DDBJ databases">
        <title>Gilvimarinus fulvus sp. nov., isolated from the surface of Kelp.</title>
        <authorList>
            <person name="Sun Y.Y."/>
            <person name="Gong Y."/>
            <person name="Du Z.J."/>
        </authorList>
    </citation>
    <scope>NUCLEOTIDE SEQUENCE [LARGE SCALE GENOMIC DNA]</scope>
    <source>
        <strain evidence="4 5">SDUM040013</strain>
    </source>
</reference>
<keyword evidence="3" id="KW-0732">Signal</keyword>
<evidence type="ECO:0000313" key="5">
    <source>
        <dbReference type="Proteomes" id="UP001273505"/>
    </source>
</evidence>
<evidence type="ECO:0000313" key="4">
    <source>
        <dbReference type="EMBL" id="MDX6849189.1"/>
    </source>
</evidence>
<organism evidence="4 5">
    <name type="scientific">Gilvimarinus gilvus</name>
    <dbReference type="NCBI Taxonomy" id="3058038"/>
    <lineage>
        <taxon>Bacteria</taxon>
        <taxon>Pseudomonadati</taxon>
        <taxon>Pseudomonadota</taxon>
        <taxon>Gammaproteobacteria</taxon>
        <taxon>Cellvibrionales</taxon>
        <taxon>Cellvibrionaceae</taxon>
        <taxon>Gilvimarinus</taxon>
    </lineage>
</organism>
<sequence>MNIRFLYLLLVLYSIGVPASASEIESLTLEVVHSLDHSDFPILLSEFENNSTHALAIRRIDPDELKSRLLIYADSGELPDVIIAPSDFLGFRHHLSLTPIEPDWITMPMDDELRATSSIDDKLFGLPILSGNHLLLYSNHDLVATPASSWQELRQQRSSLSKEIALIGWSFMEMFWFVPFVHGFGGTITVEDKPSLNQPAMAEALSFVWTMAQSGVLDTKCNYQCQHKMFLDRKLAYIINGVWAYREYKNAHGDRLRVNSIPTINNRLSRPYFSSIVAFVPKKDVSDKEGDAIKSLFLFMQSTHFQRKIWSVLSDLPAHQHELNFLQELDDPDINAILTALSEAVPMPTTRNMLYIWEAMSMGYRRFGGGSLNANEAANYMQERAERYIDRSQNAP</sequence>